<feature type="transmembrane region" description="Helical" evidence="1">
    <location>
        <begin position="140"/>
        <end position="162"/>
    </location>
</feature>
<name>A0ABT8KD04_9MICO</name>
<accession>A0ABT8KD04</accession>
<dbReference type="Proteomes" id="UP001174208">
    <property type="component" value="Unassembled WGS sequence"/>
</dbReference>
<gene>
    <name evidence="2" type="ORF">P5G50_07030</name>
</gene>
<dbReference type="RefSeq" id="WP_301212648.1">
    <property type="nucleotide sequence ID" value="NZ_JAROCF010000001.1"/>
</dbReference>
<keyword evidence="3" id="KW-1185">Reference proteome</keyword>
<feature type="transmembrane region" description="Helical" evidence="1">
    <location>
        <begin position="66"/>
        <end position="89"/>
    </location>
</feature>
<evidence type="ECO:0000256" key="1">
    <source>
        <dbReference type="SAM" id="Phobius"/>
    </source>
</evidence>
<organism evidence="2 3">
    <name type="scientific">Leifsonia williamsii</name>
    <dbReference type="NCBI Taxonomy" id="3035919"/>
    <lineage>
        <taxon>Bacteria</taxon>
        <taxon>Bacillati</taxon>
        <taxon>Actinomycetota</taxon>
        <taxon>Actinomycetes</taxon>
        <taxon>Micrococcales</taxon>
        <taxon>Microbacteriaceae</taxon>
        <taxon>Leifsonia</taxon>
    </lineage>
</organism>
<comment type="caution">
    <text evidence="2">The sequence shown here is derived from an EMBL/GenBank/DDBJ whole genome shotgun (WGS) entry which is preliminary data.</text>
</comment>
<feature type="transmembrane region" description="Helical" evidence="1">
    <location>
        <begin position="24"/>
        <end position="46"/>
    </location>
</feature>
<reference evidence="2" key="1">
    <citation type="submission" date="2023-06" db="EMBL/GenBank/DDBJ databases">
        <title>MT1 and MT2 Draft Genomes of Novel Species.</title>
        <authorList>
            <person name="Venkateswaran K."/>
        </authorList>
    </citation>
    <scope>NUCLEOTIDE SEQUENCE</scope>
    <source>
        <strain evidence="2">F6_8S_P_1B</strain>
    </source>
</reference>
<dbReference type="PROSITE" id="PS51257">
    <property type="entry name" value="PROKAR_LIPOPROTEIN"/>
    <property type="match status" value="1"/>
</dbReference>
<evidence type="ECO:0000313" key="3">
    <source>
        <dbReference type="Proteomes" id="UP001174208"/>
    </source>
</evidence>
<feature type="transmembrane region" description="Helical" evidence="1">
    <location>
        <begin position="174"/>
        <end position="196"/>
    </location>
</feature>
<dbReference type="EMBL" id="JAROCF010000001">
    <property type="protein sequence ID" value="MDN4614204.1"/>
    <property type="molecule type" value="Genomic_DNA"/>
</dbReference>
<feature type="transmembrane region" description="Helical" evidence="1">
    <location>
        <begin position="202"/>
        <end position="223"/>
    </location>
</feature>
<proteinExistence type="predicted"/>
<keyword evidence="1" id="KW-0812">Transmembrane</keyword>
<sequence length="264" mass="26928">MRRLLLIARAAFASPSLVGGRRRLLPALLAIGTACVLAGLTLIWAARLTFDRPVYVSEIGAQGAPTASVFAVALLLIAAGGFSIALASGHVRSSVRWLDRWAPAVSLGFAAVCFVIASQVTCTANCPVPLADPRSTAQDLLHTVSAVLGFAAACFAMLQVAFATRLPRVARLSLVSCVAVAAITILGGMLAIVHVATDVGAWLELVGTTVAILWIAVYSVALARGPVGAVPVEALPVAAVEPGLSLPATPEPLADGPEAAEAVV</sequence>
<dbReference type="InterPro" id="IPR009339">
    <property type="entry name" value="DUF998"/>
</dbReference>
<evidence type="ECO:0000313" key="2">
    <source>
        <dbReference type="EMBL" id="MDN4614204.1"/>
    </source>
</evidence>
<dbReference type="Pfam" id="PF06197">
    <property type="entry name" value="DUF998"/>
    <property type="match status" value="1"/>
</dbReference>
<keyword evidence="1" id="KW-0472">Membrane</keyword>
<protein>
    <submittedName>
        <fullName evidence="2">DUF998 domain-containing protein</fullName>
    </submittedName>
</protein>
<keyword evidence="1" id="KW-1133">Transmembrane helix</keyword>
<feature type="transmembrane region" description="Helical" evidence="1">
    <location>
        <begin position="101"/>
        <end position="120"/>
    </location>
</feature>